<name>A0A1V1P0Z3_9BACT</name>
<accession>A0A1V1P0Z3</accession>
<proteinExistence type="predicted"/>
<reference evidence="3" key="1">
    <citation type="submission" date="2012-11" db="EMBL/GenBank/DDBJ databases">
        <authorList>
            <person name="Lucero-Rivera Y.E."/>
            <person name="Tovar-Ramirez D."/>
        </authorList>
    </citation>
    <scope>NUCLEOTIDE SEQUENCE [LARGE SCALE GENOMIC DNA]</scope>
    <source>
        <strain evidence="3">Araruama</strain>
    </source>
</reference>
<dbReference type="Proteomes" id="UP000189670">
    <property type="component" value="Unassembled WGS sequence"/>
</dbReference>
<sequence>MNRKITLLAYFCLFWILLLNANANETELTIFYDNNEFIYATGSNVTVKFPNDSNSSQYKENNVIIKQIDSEAVVVDDFSDIITGKELTVSGRESIDIIFPESIKSFGIYIHDANVTAGGCSAHDSKFSITLKEDNTDIGTIESFDPPVDQLFFIGLVSTDLFNKVEIREIGATTSSTYCENDFFGPIYSTTLINELIDNDQDGVIDLMDNCLGTREGACTDKHGCECDYQYTEDDMLRMVNKLLDWDKNKDSKIGLHEAVQILKDSTGVNPSNNAD</sequence>
<feature type="chain" id="PRO_5010704616" description="EF-hand domain-containing protein" evidence="1">
    <location>
        <begin position="24"/>
        <end position="276"/>
    </location>
</feature>
<comment type="caution">
    <text evidence="2">The sequence shown here is derived from an EMBL/GenBank/DDBJ whole genome shotgun (WGS) entry which is preliminary data.</text>
</comment>
<gene>
    <name evidence="2" type="ORF">OMM_10474</name>
</gene>
<evidence type="ECO:0008006" key="4">
    <source>
        <dbReference type="Google" id="ProtNLM"/>
    </source>
</evidence>
<feature type="signal peptide" evidence="1">
    <location>
        <begin position="1"/>
        <end position="23"/>
    </location>
</feature>
<dbReference type="AlphaFoldDB" id="A0A1V1P0Z3"/>
<evidence type="ECO:0000313" key="3">
    <source>
        <dbReference type="Proteomes" id="UP000189670"/>
    </source>
</evidence>
<dbReference type="EMBL" id="ATBP01000933">
    <property type="protein sequence ID" value="ETR68491.1"/>
    <property type="molecule type" value="Genomic_DNA"/>
</dbReference>
<protein>
    <recommendedName>
        <fullName evidence="4">EF-hand domain-containing protein</fullName>
    </recommendedName>
</protein>
<organism evidence="2 3">
    <name type="scientific">Candidatus Magnetoglobus multicellularis str. Araruama</name>
    <dbReference type="NCBI Taxonomy" id="890399"/>
    <lineage>
        <taxon>Bacteria</taxon>
        <taxon>Pseudomonadati</taxon>
        <taxon>Thermodesulfobacteriota</taxon>
        <taxon>Desulfobacteria</taxon>
        <taxon>Desulfobacterales</taxon>
        <taxon>Desulfobacteraceae</taxon>
        <taxon>Candidatus Magnetoglobus</taxon>
    </lineage>
</organism>
<keyword evidence="1" id="KW-0732">Signal</keyword>
<evidence type="ECO:0000313" key="2">
    <source>
        <dbReference type="EMBL" id="ETR68491.1"/>
    </source>
</evidence>
<evidence type="ECO:0000256" key="1">
    <source>
        <dbReference type="SAM" id="SignalP"/>
    </source>
</evidence>